<keyword evidence="2" id="KW-1185">Reference proteome</keyword>
<proteinExistence type="predicted"/>
<protein>
    <recommendedName>
        <fullName evidence="3">DUF4189 domain-containing protein</fullName>
    </recommendedName>
</protein>
<sequence>MKIKLYNFMIALPRILLIGTKALVISLSFVTAVAVAAENSYNIVEVARAEVESKSCNYLGKVWGSSDWGKLSKNARKHKAEDRALRMASELKASHLVWRENSTESDSYPHASGDAYDCVTGVKSSNIAKERNNAQKKIN</sequence>
<dbReference type="EMBL" id="FOUB01000026">
    <property type="protein sequence ID" value="SFM38774.1"/>
    <property type="molecule type" value="Genomic_DNA"/>
</dbReference>
<evidence type="ECO:0000313" key="2">
    <source>
        <dbReference type="Proteomes" id="UP000183287"/>
    </source>
</evidence>
<dbReference type="RefSeq" id="WP_074905586.1">
    <property type="nucleotide sequence ID" value="NZ_FOUB01000026.1"/>
</dbReference>
<evidence type="ECO:0000313" key="1">
    <source>
        <dbReference type="EMBL" id="SFM38774.1"/>
    </source>
</evidence>
<evidence type="ECO:0008006" key="3">
    <source>
        <dbReference type="Google" id="ProtNLM"/>
    </source>
</evidence>
<dbReference type="AlphaFoldDB" id="A0A1I4QFH4"/>
<dbReference type="Proteomes" id="UP000183287">
    <property type="component" value="Unassembled WGS sequence"/>
</dbReference>
<accession>A0A1I4QFH4</accession>
<name>A0A1I4QFH4_9PROT</name>
<gene>
    <name evidence="1" type="ORF">SAMN05421863_102641</name>
</gene>
<reference evidence="2" key="1">
    <citation type="submission" date="2016-10" db="EMBL/GenBank/DDBJ databases">
        <authorList>
            <person name="Varghese N."/>
            <person name="Submissions S."/>
        </authorList>
    </citation>
    <scope>NUCLEOTIDE SEQUENCE [LARGE SCALE GENOMIC DNA]</scope>
    <source>
        <strain evidence="2">Nm44</strain>
    </source>
</reference>
<dbReference type="OrthoDB" id="8547713at2"/>
<organism evidence="1 2">
    <name type="scientific">Nitrosomonas communis</name>
    <dbReference type="NCBI Taxonomy" id="44574"/>
    <lineage>
        <taxon>Bacteria</taxon>
        <taxon>Pseudomonadati</taxon>
        <taxon>Pseudomonadota</taxon>
        <taxon>Betaproteobacteria</taxon>
        <taxon>Nitrosomonadales</taxon>
        <taxon>Nitrosomonadaceae</taxon>
        <taxon>Nitrosomonas</taxon>
    </lineage>
</organism>